<dbReference type="PANTHER" id="PTHR43775:SF37">
    <property type="entry name" value="SI:DKEY-61P9.11"/>
    <property type="match status" value="1"/>
</dbReference>
<feature type="region of interest" description="Disordered" evidence="3">
    <location>
        <begin position="1"/>
        <end position="30"/>
    </location>
</feature>
<comment type="caution">
    <text evidence="5">The sequence shown here is derived from an EMBL/GenBank/DDBJ whole genome shotgun (WGS) entry which is preliminary data.</text>
</comment>
<organism evidence="5 6">
    <name type="scientific">Teichococcus wenyumeiae</name>
    <dbReference type="NCBI Taxonomy" id="2478470"/>
    <lineage>
        <taxon>Bacteria</taxon>
        <taxon>Pseudomonadati</taxon>
        <taxon>Pseudomonadota</taxon>
        <taxon>Alphaproteobacteria</taxon>
        <taxon>Acetobacterales</taxon>
        <taxon>Roseomonadaceae</taxon>
        <taxon>Roseomonas</taxon>
    </lineage>
</organism>
<dbReference type="InterPro" id="IPR014031">
    <property type="entry name" value="Ketoacyl_synth_C"/>
</dbReference>
<evidence type="ECO:0000313" key="5">
    <source>
        <dbReference type="EMBL" id="RKK01355.1"/>
    </source>
</evidence>
<protein>
    <submittedName>
        <fullName evidence="5">Acyltransferase domain-containing protein</fullName>
    </submittedName>
</protein>
<evidence type="ECO:0000313" key="6">
    <source>
        <dbReference type="Proteomes" id="UP000278036"/>
    </source>
</evidence>
<dbReference type="Proteomes" id="UP000278036">
    <property type="component" value="Unassembled WGS sequence"/>
</dbReference>
<dbReference type="Pfam" id="PF00698">
    <property type="entry name" value="Acyl_transf_1"/>
    <property type="match status" value="1"/>
</dbReference>
<gene>
    <name evidence="5" type="ORF">D6Z83_25395</name>
</gene>
<reference evidence="5 6" key="1">
    <citation type="submission" date="2018-09" db="EMBL/GenBank/DDBJ databases">
        <title>Roseomonas sp. nov., isolated from feces of Tibetan antelopes in the Qinghai-Tibet plateau, China.</title>
        <authorList>
            <person name="Tian Z."/>
        </authorList>
    </citation>
    <scope>NUCLEOTIDE SEQUENCE [LARGE SCALE GENOMIC DNA]</scope>
    <source>
        <strain evidence="5 6">Z24</strain>
    </source>
</reference>
<dbReference type="SUPFAM" id="SSF53901">
    <property type="entry name" value="Thiolase-like"/>
    <property type="match status" value="1"/>
</dbReference>
<dbReference type="SMART" id="SM00825">
    <property type="entry name" value="PKS_KS"/>
    <property type="match status" value="1"/>
</dbReference>
<dbReference type="OrthoDB" id="9778690at2"/>
<dbReference type="CDD" id="cd00833">
    <property type="entry name" value="PKS"/>
    <property type="match status" value="1"/>
</dbReference>
<dbReference type="Gene3D" id="3.40.366.10">
    <property type="entry name" value="Malonyl-Coenzyme A Acyl Carrier Protein, domain 2"/>
    <property type="match status" value="1"/>
</dbReference>
<dbReference type="Pfam" id="PF02801">
    <property type="entry name" value="Ketoacyl-synt_C"/>
    <property type="match status" value="1"/>
</dbReference>
<keyword evidence="1" id="KW-0596">Phosphopantetheine</keyword>
<dbReference type="SMART" id="SM00827">
    <property type="entry name" value="PKS_AT"/>
    <property type="match status" value="1"/>
</dbReference>
<dbReference type="InParanoid" id="A0A3A9J9P8"/>
<evidence type="ECO:0000259" key="4">
    <source>
        <dbReference type="PROSITE" id="PS52004"/>
    </source>
</evidence>
<dbReference type="Pfam" id="PF00109">
    <property type="entry name" value="ketoacyl-synt"/>
    <property type="match status" value="1"/>
</dbReference>
<name>A0A3A9J9P8_9PROT</name>
<evidence type="ECO:0000256" key="1">
    <source>
        <dbReference type="ARBA" id="ARBA00022450"/>
    </source>
</evidence>
<feature type="domain" description="Ketosynthase family 3 (KS3)" evidence="4">
    <location>
        <begin position="33"/>
        <end position="454"/>
    </location>
</feature>
<dbReference type="RefSeq" id="WP_120640922.1">
    <property type="nucleotide sequence ID" value="NZ_RAQU01000287.1"/>
</dbReference>
<dbReference type="PANTHER" id="PTHR43775">
    <property type="entry name" value="FATTY ACID SYNTHASE"/>
    <property type="match status" value="1"/>
</dbReference>
<feature type="non-terminal residue" evidence="5">
    <location>
        <position position="697"/>
    </location>
</feature>
<keyword evidence="5" id="KW-0808">Transferase</keyword>
<dbReference type="InterPro" id="IPR016035">
    <property type="entry name" value="Acyl_Trfase/lysoPLipase"/>
</dbReference>
<dbReference type="PROSITE" id="PS52004">
    <property type="entry name" value="KS3_2"/>
    <property type="match status" value="1"/>
</dbReference>
<evidence type="ECO:0000256" key="3">
    <source>
        <dbReference type="SAM" id="MobiDB-lite"/>
    </source>
</evidence>
<dbReference type="AlphaFoldDB" id="A0A3A9J9P8"/>
<accession>A0A3A9J9P8</accession>
<evidence type="ECO:0000256" key="2">
    <source>
        <dbReference type="ARBA" id="ARBA00022553"/>
    </source>
</evidence>
<dbReference type="InterPro" id="IPR014043">
    <property type="entry name" value="Acyl_transferase_dom"/>
</dbReference>
<sequence length="697" mass="71742">MQDGKPTRGRRPRTSPAQSRPAAGPDQPQALAREPIAIVGAACRLPGAPDLAGLWRLVSSGTDAVGTLPADRFNQAAFFHPRKTEPGKSYSFAAGHLGEIAEFDAPAFGLSPREAMEMDPQQRLLLEVAHEAVEDAGWPASRLAGRPIAAFVGGSSTDYAELRLSDHAGADRYFMTGNTLSILSNRLTNVFDLRGAGQTVDTACSSSLVALHLAVQSLRAGQIEAALVGGVQLLLSPYAFTGFSRAGMLSVRGRCQAFDAAADGYVRGEGAGVVVLKPLSAALRDGDRVRGLILGTGTNAAGRTIGLSLPNREAQAALITQVLAETGRSAEDFAYFEAHGTGTQAGDPVETWAIGQALARGRSRPLPIGSIKTNIGHLEPASGIAGLLKAMLVLEHGALPPNLHFSSPNPNIDFAGLNLRVPTALEQVEIPPGALAGINSFGFGGTNATALLGAAPPFAPMPREKAKTPLPPLLLTAHSAAALKALARRWQDVLASPEATPALLRGAACFRDLHPHRLALRAASLPALATLAGEWANGAQPTGATAGSARALAEGPVAFVFSGNGAQFAGMAREAMAHNATFRAAVEEADAALAPLTGWSGAALLAEGVPAELLDGTDYAQPLLFLVQLGITAALAEQGLRPGLCLGHSVGEVAAACVAGILTVQQAARLVVARSRAQHLTRGQGRMAAIGASAEAA</sequence>
<dbReference type="InterPro" id="IPR001227">
    <property type="entry name" value="Ac_transferase_dom_sf"/>
</dbReference>
<dbReference type="GO" id="GO:0006633">
    <property type="term" value="P:fatty acid biosynthetic process"/>
    <property type="evidence" value="ECO:0007669"/>
    <property type="project" value="TreeGrafter"/>
</dbReference>
<dbReference type="InterPro" id="IPR014030">
    <property type="entry name" value="Ketoacyl_synth_N"/>
</dbReference>
<dbReference type="InterPro" id="IPR020841">
    <property type="entry name" value="PKS_Beta-ketoAc_synthase_dom"/>
</dbReference>
<keyword evidence="2" id="KW-0597">Phosphoprotein</keyword>
<dbReference type="Gene3D" id="3.40.47.10">
    <property type="match status" value="1"/>
</dbReference>
<proteinExistence type="predicted"/>
<dbReference type="Pfam" id="PF16197">
    <property type="entry name" value="KAsynt_C_assoc"/>
    <property type="match status" value="1"/>
</dbReference>
<dbReference type="InterPro" id="IPR016039">
    <property type="entry name" value="Thiolase-like"/>
</dbReference>
<dbReference type="SUPFAM" id="SSF52151">
    <property type="entry name" value="FabD/lysophospholipase-like"/>
    <property type="match status" value="1"/>
</dbReference>
<dbReference type="Gene3D" id="3.30.70.3290">
    <property type="match status" value="1"/>
</dbReference>
<dbReference type="InterPro" id="IPR050091">
    <property type="entry name" value="PKS_NRPS_Biosynth_Enz"/>
</dbReference>
<dbReference type="EMBL" id="RAQU01000287">
    <property type="protein sequence ID" value="RKK01355.1"/>
    <property type="molecule type" value="Genomic_DNA"/>
</dbReference>
<keyword evidence="5" id="KW-0012">Acyltransferase</keyword>
<dbReference type="GO" id="GO:0004312">
    <property type="term" value="F:fatty acid synthase activity"/>
    <property type="evidence" value="ECO:0007669"/>
    <property type="project" value="TreeGrafter"/>
</dbReference>
<dbReference type="InterPro" id="IPR032821">
    <property type="entry name" value="PKS_assoc"/>
</dbReference>